<gene>
    <name evidence="1" type="ORF">GOODEAATRI_028968</name>
</gene>
<accession>A0ABV0P8N9</accession>
<organism evidence="1 2">
    <name type="scientific">Goodea atripinnis</name>
    <dbReference type="NCBI Taxonomy" id="208336"/>
    <lineage>
        <taxon>Eukaryota</taxon>
        <taxon>Metazoa</taxon>
        <taxon>Chordata</taxon>
        <taxon>Craniata</taxon>
        <taxon>Vertebrata</taxon>
        <taxon>Euteleostomi</taxon>
        <taxon>Actinopterygii</taxon>
        <taxon>Neopterygii</taxon>
        <taxon>Teleostei</taxon>
        <taxon>Neoteleostei</taxon>
        <taxon>Acanthomorphata</taxon>
        <taxon>Ovalentaria</taxon>
        <taxon>Atherinomorphae</taxon>
        <taxon>Cyprinodontiformes</taxon>
        <taxon>Goodeidae</taxon>
        <taxon>Goodea</taxon>
    </lineage>
</organism>
<proteinExistence type="predicted"/>
<dbReference type="Proteomes" id="UP001476798">
    <property type="component" value="Unassembled WGS sequence"/>
</dbReference>
<keyword evidence="2" id="KW-1185">Reference proteome</keyword>
<evidence type="ECO:0000313" key="2">
    <source>
        <dbReference type="Proteomes" id="UP001476798"/>
    </source>
</evidence>
<reference evidence="1 2" key="1">
    <citation type="submission" date="2021-06" db="EMBL/GenBank/DDBJ databases">
        <authorList>
            <person name="Palmer J.M."/>
        </authorList>
    </citation>
    <scope>NUCLEOTIDE SEQUENCE [LARGE SCALE GENOMIC DNA]</scope>
    <source>
        <strain evidence="1 2">GA_2019</strain>
        <tissue evidence="1">Muscle</tissue>
    </source>
</reference>
<name>A0ABV0P8N9_9TELE</name>
<comment type="caution">
    <text evidence="1">The sequence shown here is derived from an EMBL/GenBank/DDBJ whole genome shotgun (WGS) entry which is preliminary data.</text>
</comment>
<protein>
    <submittedName>
        <fullName evidence="1">Uncharacterized protein</fullName>
    </submittedName>
</protein>
<dbReference type="EMBL" id="JAHRIO010064122">
    <property type="protein sequence ID" value="MEQ2179811.1"/>
    <property type="molecule type" value="Genomic_DNA"/>
</dbReference>
<evidence type="ECO:0000313" key="1">
    <source>
        <dbReference type="EMBL" id="MEQ2179811.1"/>
    </source>
</evidence>
<sequence length="103" mass="11648">MKDGVLGYLLLDPDQGIPELRDSLRCNLVASDGPKQDVSEMFYWNYVRGAWRTVDGINSFILPDLPAYSCHMRPGITMHQEEPRTHCTREGSNNSCVHIQGLL</sequence>